<keyword evidence="3" id="KW-1185">Reference proteome</keyword>
<protein>
    <submittedName>
        <fullName evidence="2">Uncharacterized protein</fullName>
    </submittedName>
</protein>
<evidence type="ECO:0000313" key="3">
    <source>
        <dbReference type="Proteomes" id="UP000039865"/>
    </source>
</evidence>
<feature type="region of interest" description="Disordered" evidence="1">
    <location>
        <begin position="733"/>
        <end position="763"/>
    </location>
</feature>
<dbReference type="InParanoid" id="A0A078A2M9"/>
<name>A0A078A2M9_STYLE</name>
<feature type="compositionally biased region" description="Basic and acidic residues" evidence="1">
    <location>
        <begin position="116"/>
        <end position="127"/>
    </location>
</feature>
<dbReference type="AlphaFoldDB" id="A0A078A2M9"/>
<feature type="compositionally biased region" description="Basic and acidic residues" evidence="1">
    <location>
        <begin position="733"/>
        <end position="751"/>
    </location>
</feature>
<dbReference type="EMBL" id="CCKQ01005188">
    <property type="protein sequence ID" value="CDW76345.1"/>
    <property type="molecule type" value="Genomic_DNA"/>
</dbReference>
<feature type="compositionally biased region" description="Polar residues" evidence="1">
    <location>
        <begin position="96"/>
        <end position="114"/>
    </location>
</feature>
<proteinExistence type="predicted"/>
<sequence length="772" mass="90378">MNSRQTASQHRMKETEVLKSRKQDTNEKKQNNNHQFESQDSSQMSNSDESGDDLDIEDGDDDDRSDMRPSIANFDPSRLTNNKDRSAPRATGTREMPSNMNTGHKSYYTNSNIKSPDLKQNEKEKLKKQLSQNQNQDRAKLIRKRNQHLSSIGYNGHVNFILRKDKHFQVPEEQFDVLKSIEDFEPDYRDYVVTTVLYLVQPTSKKMLSEDLVEIQLGGEQQQQDITTTVRKKFFEWSEGIAIAKIFPNDSKEQDTLLIELLSTKLSKSQARHILSPLLVISTKFVIHMQFIFYQFKTQLRDDAELSRGIEAVIPMLLQINEKYDFDSLKAYDQQNTNDVISEFMPKIMFYSTSKKLLKQSQDQKLHDILDKTLLSIQENDELKSQFLVMFKNRELFIEGNKDNGDIKSQLSTQNFPKEFLGRKVKTTPDVVLSFIKNSLNSKDCISLGEELNLVFMMKIEQLYESASKDFKKHVQNIKGFPRDVEELTTYLLDLKNEAIHRIGLCKQFALSATISSKIDEKRRNFENSMFQSALRQCLEHNEKQSQKKTQSLLKQLFEPMSKEAQSSKGYSLQNIQQMEFDLQNILTTYCETQAVGPSQTATLLDFLDLNLVDLYKNVIQREIDTNFQKQRDEDKVIVELEQQVQDLEKVVAEKKKVVQKNRDLIDEFKGKELSQKREVEHMNERQQEQEEELQLRRLEIQDLKQKEFELEESKYQMEVELKKKRDARIQKLKEQEELEKQKRDIKRSNPDDSDDEGKPKNKNCACKCQIF</sequence>
<feature type="region of interest" description="Disordered" evidence="1">
    <location>
        <begin position="1"/>
        <end position="137"/>
    </location>
</feature>
<accession>A0A078A2M9</accession>
<dbReference type="Proteomes" id="UP000039865">
    <property type="component" value="Unassembled WGS sequence"/>
</dbReference>
<evidence type="ECO:0000313" key="2">
    <source>
        <dbReference type="EMBL" id="CDW76345.1"/>
    </source>
</evidence>
<organism evidence="2 3">
    <name type="scientific">Stylonychia lemnae</name>
    <name type="common">Ciliate</name>
    <dbReference type="NCBI Taxonomy" id="5949"/>
    <lineage>
        <taxon>Eukaryota</taxon>
        <taxon>Sar</taxon>
        <taxon>Alveolata</taxon>
        <taxon>Ciliophora</taxon>
        <taxon>Intramacronucleata</taxon>
        <taxon>Spirotrichea</taxon>
        <taxon>Stichotrichia</taxon>
        <taxon>Sporadotrichida</taxon>
        <taxon>Oxytrichidae</taxon>
        <taxon>Stylonychinae</taxon>
        <taxon>Stylonychia</taxon>
    </lineage>
</organism>
<gene>
    <name evidence="2" type="primary">Contig6774.g7246</name>
    <name evidence="2" type="ORF">STYLEM_5345</name>
</gene>
<feature type="compositionally biased region" description="Acidic residues" evidence="1">
    <location>
        <begin position="49"/>
        <end position="64"/>
    </location>
</feature>
<feature type="compositionally biased region" description="Basic and acidic residues" evidence="1">
    <location>
        <begin position="11"/>
        <end position="30"/>
    </location>
</feature>
<reference evidence="2 3" key="1">
    <citation type="submission" date="2014-06" db="EMBL/GenBank/DDBJ databases">
        <authorList>
            <person name="Swart Estienne"/>
        </authorList>
    </citation>
    <scope>NUCLEOTIDE SEQUENCE [LARGE SCALE GENOMIC DNA]</scope>
    <source>
        <strain evidence="2 3">130c</strain>
    </source>
</reference>
<evidence type="ECO:0000256" key="1">
    <source>
        <dbReference type="SAM" id="MobiDB-lite"/>
    </source>
</evidence>
<feature type="compositionally biased region" description="Polar residues" evidence="1">
    <location>
        <begin position="32"/>
        <end position="46"/>
    </location>
</feature>